<dbReference type="Proteomes" id="UP000623419">
    <property type="component" value="Unassembled WGS sequence"/>
</dbReference>
<gene>
    <name evidence="2" type="ORF">GCM10011521_14900</name>
</gene>
<reference evidence="3" key="1">
    <citation type="journal article" date="2019" name="Int. J. Syst. Evol. Microbiol.">
        <title>The Global Catalogue of Microorganisms (GCM) 10K type strain sequencing project: providing services to taxonomists for standard genome sequencing and annotation.</title>
        <authorList>
            <consortium name="The Broad Institute Genomics Platform"/>
            <consortium name="The Broad Institute Genome Sequencing Center for Infectious Disease"/>
            <person name="Wu L."/>
            <person name="Ma J."/>
        </authorList>
    </citation>
    <scope>NUCLEOTIDE SEQUENCE [LARGE SCALE GENOMIC DNA]</scope>
    <source>
        <strain evidence="3">CGMCC 1.15905</strain>
    </source>
</reference>
<accession>A0ABQ1HJ33</accession>
<dbReference type="RefSeq" id="WP_188662680.1">
    <property type="nucleotide sequence ID" value="NZ_BMKC01000001.1"/>
</dbReference>
<evidence type="ECO:0000313" key="3">
    <source>
        <dbReference type="Proteomes" id="UP000623419"/>
    </source>
</evidence>
<keyword evidence="3" id="KW-1185">Reference proteome</keyword>
<dbReference type="EMBL" id="BMKC01000001">
    <property type="protein sequence ID" value="GGA77608.1"/>
    <property type="molecule type" value="Genomic_DNA"/>
</dbReference>
<name>A0ABQ1HJ33_9GAMM</name>
<feature type="transmembrane region" description="Helical" evidence="1">
    <location>
        <begin position="77"/>
        <end position="98"/>
    </location>
</feature>
<evidence type="ECO:0000256" key="1">
    <source>
        <dbReference type="SAM" id="Phobius"/>
    </source>
</evidence>
<feature type="transmembrane region" description="Helical" evidence="1">
    <location>
        <begin position="6"/>
        <end position="23"/>
    </location>
</feature>
<feature type="transmembrane region" description="Helical" evidence="1">
    <location>
        <begin position="35"/>
        <end position="57"/>
    </location>
</feature>
<evidence type="ECO:0000313" key="2">
    <source>
        <dbReference type="EMBL" id="GGA77608.1"/>
    </source>
</evidence>
<keyword evidence="1" id="KW-0812">Transmembrane</keyword>
<comment type="caution">
    <text evidence="2">The sequence shown here is derived from an EMBL/GenBank/DDBJ whole genome shotgun (WGS) entry which is preliminary data.</text>
</comment>
<organism evidence="2 3">
    <name type="scientific">Arenimonas soli</name>
    <dbReference type="NCBI Taxonomy" id="2269504"/>
    <lineage>
        <taxon>Bacteria</taxon>
        <taxon>Pseudomonadati</taxon>
        <taxon>Pseudomonadota</taxon>
        <taxon>Gammaproteobacteria</taxon>
        <taxon>Lysobacterales</taxon>
        <taxon>Lysobacteraceae</taxon>
        <taxon>Arenimonas</taxon>
    </lineage>
</organism>
<keyword evidence="1" id="KW-1133">Transmembrane helix</keyword>
<sequence>MNRWLLFGYAANLALILASMLIARGTVPALDKGTALVLSQCLLVLLLPAGIVTLRGAVRSQGRLRRFLGYSVFGLDLLLSFGGLAMAALVLFAGARVIA</sequence>
<protein>
    <submittedName>
        <fullName evidence="2">Uncharacterized protein</fullName>
    </submittedName>
</protein>
<keyword evidence="1" id="KW-0472">Membrane</keyword>
<proteinExistence type="predicted"/>